<evidence type="ECO:0000256" key="12">
    <source>
        <dbReference type="ARBA" id="ARBA00023136"/>
    </source>
</evidence>
<evidence type="ECO:0000256" key="2">
    <source>
        <dbReference type="ARBA" id="ARBA00004477"/>
    </source>
</evidence>
<feature type="transmembrane region" description="Helical" evidence="14">
    <location>
        <begin position="90"/>
        <end position="110"/>
    </location>
</feature>
<proteinExistence type="predicted"/>
<keyword evidence="10" id="KW-0560">Oxidoreductase</keyword>
<evidence type="ECO:0000313" key="17">
    <source>
        <dbReference type="Proteomes" id="UP001500880"/>
    </source>
</evidence>
<evidence type="ECO:0000256" key="9">
    <source>
        <dbReference type="ARBA" id="ARBA00022989"/>
    </source>
</evidence>
<keyword evidence="6" id="KW-0256">Endoplasmic reticulum</keyword>
<reference evidence="17" key="1">
    <citation type="journal article" date="2019" name="Int. J. Syst. Evol. Microbiol.">
        <title>The Global Catalogue of Microorganisms (GCM) 10K type strain sequencing project: providing services to taxonomists for standard genome sequencing and annotation.</title>
        <authorList>
            <consortium name="The Broad Institute Genomics Platform"/>
            <consortium name="The Broad Institute Genome Sequencing Center for Infectious Disease"/>
            <person name="Wu L."/>
            <person name="Ma J."/>
        </authorList>
    </citation>
    <scope>NUCLEOTIDE SEQUENCE [LARGE SCALE GENOMIC DNA]</scope>
    <source>
        <strain evidence="17">JCM 12389</strain>
    </source>
</reference>
<dbReference type="EMBL" id="BAAADO010000007">
    <property type="protein sequence ID" value="GAA0500744.1"/>
    <property type="molecule type" value="Genomic_DNA"/>
</dbReference>
<dbReference type="PANTHER" id="PTHR12863">
    <property type="entry name" value="FATTY ACID HYDROXYLASE"/>
    <property type="match status" value="1"/>
</dbReference>
<evidence type="ECO:0000256" key="10">
    <source>
        <dbReference type="ARBA" id="ARBA00023002"/>
    </source>
</evidence>
<organism evidence="16 17">
    <name type="scientific">Salinibacillus aidingensis</name>
    <dbReference type="NCBI Taxonomy" id="237684"/>
    <lineage>
        <taxon>Bacteria</taxon>
        <taxon>Bacillati</taxon>
        <taxon>Bacillota</taxon>
        <taxon>Bacilli</taxon>
        <taxon>Bacillales</taxon>
        <taxon>Bacillaceae</taxon>
        <taxon>Salinibacillus</taxon>
    </lineage>
</organism>
<keyword evidence="13" id="KW-0275">Fatty acid biosynthesis</keyword>
<evidence type="ECO:0000256" key="5">
    <source>
        <dbReference type="ARBA" id="ARBA00022723"/>
    </source>
</evidence>
<comment type="subcellular location">
    <subcellularLocation>
        <location evidence="2">Endoplasmic reticulum membrane</location>
        <topology evidence="2">Multi-pass membrane protein</topology>
    </subcellularLocation>
</comment>
<evidence type="ECO:0000259" key="15">
    <source>
        <dbReference type="Pfam" id="PF04116"/>
    </source>
</evidence>
<sequence>MKKYMKEFVFFPDVTVMLILFFAVAIYTFQHLLQIGTWIAMIIGAIAYAISEYMVHRFVFHMKPPKNPVLLKMIKRLHYDHHVDPKDVKLLFLPLWFSLPNFIILSLIFYSISTNLQLTVAFSTGLITYFLFYEWKHYVAHKPIKPRTKLGKKIKKTHLWHHYKNENYWYGVTHTTVDKTLGTYRHHDEVEKSETAKNLEKRA</sequence>
<dbReference type="InterPro" id="IPR006694">
    <property type="entry name" value="Fatty_acid_hydroxylase"/>
</dbReference>
<keyword evidence="12 14" id="KW-0472">Membrane</keyword>
<evidence type="ECO:0000256" key="8">
    <source>
        <dbReference type="ARBA" id="ARBA00022833"/>
    </source>
</evidence>
<keyword evidence="8" id="KW-0862">Zinc</keyword>
<evidence type="ECO:0000256" key="3">
    <source>
        <dbReference type="ARBA" id="ARBA00022516"/>
    </source>
</evidence>
<evidence type="ECO:0000256" key="6">
    <source>
        <dbReference type="ARBA" id="ARBA00022824"/>
    </source>
</evidence>
<name>A0ABP3LKG0_9BACI</name>
<dbReference type="InterPro" id="IPR014430">
    <property type="entry name" value="Scs7"/>
</dbReference>
<evidence type="ECO:0000256" key="4">
    <source>
        <dbReference type="ARBA" id="ARBA00022692"/>
    </source>
</evidence>
<comment type="caution">
    <text evidence="16">The sequence shown here is derived from an EMBL/GenBank/DDBJ whole genome shotgun (WGS) entry which is preliminary data.</text>
</comment>
<evidence type="ECO:0000256" key="1">
    <source>
        <dbReference type="ARBA" id="ARBA00001947"/>
    </source>
</evidence>
<comment type="cofactor">
    <cofactor evidence="1">
        <name>Zn(2+)</name>
        <dbReference type="ChEBI" id="CHEBI:29105"/>
    </cofactor>
</comment>
<keyword evidence="5" id="KW-0479">Metal-binding</keyword>
<keyword evidence="4 14" id="KW-0812">Transmembrane</keyword>
<evidence type="ECO:0000256" key="11">
    <source>
        <dbReference type="ARBA" id="ARBA00023098"/>
    </source>
</evidence>
<feature type="transmembrane region" description="Helical" evidence="14">
    <location>
        <begin position="9"/>
        <end position="29"/>
    </location>
</feature>
<protein>
    <submittedName>
        <fullName evidence="16">Sterol desaturase family protein</fullName>
    </submittedName>
</protein>
<accession>A0ABP3LKG0</accession>
<keyword evidence="17" id="KW-1185">Reference proteome</keyword>
<dbReference type="PANTHER" id="PTHR12863:SF1">
    <property type="entry name" value="FATTY ACID 2-HYDROXYLASE"/>
    <property type="match status" value="1"/>
</dbReference>
<feature type="transmembrane region" description="Helical" evidence="14">
    <location>
        <begin position="35"/>
        <end position="55"/>
    </location>
</feature>
<keyword evidence="3" id="KW-0444">Lipid biosynthesis</keyword>
<keyword evidence="7" id="KW-0276">Fatty acid metabolism</keyword>
<feature type="domain" description="Fatty acid hydroxylase" evidence="15">
    <location>
        <begin position="42"/>
        <end position="183"/>
    </location>
</feature>
<keyword evidence="11" id="KW-0443">Lipid metabolism</keyword>
<evidence type="ECO:0000313" key="16">
    <source>
        <dbReference type="EMBL" id="GAA0500744.1"/>
    </source>
</evidence>
<gene>
    <name evidence="16" type="ORF">GCM10008986_30110</name>
</gene>
<feature type="transmembrane region" description="Helical" evidence="14">
    <location>
        <begin position="116"/>
        <end position="135"/>
    </location>
</feature>
<dbReference type="Proteomes" id="UP001500880">
    <property type="component" value="Unassembled WGS sequence"/>
</dbReference>
<dbReference type="Pfam" id="PF04116">
    <property type="entry name" value="FA_hydroxylase"/>
    <property type="match status" value="1"/>
</dbReference>
<evidence type="ECO:0000256" key="14">
    <source>
        <dbReference type="SAM" id="Phobius"/>
    </source>
</evidence>
<evidence type="ECO:0000256" key="13">
    <source>
        <dbReference type="ARBA" id="ARBA00023160"/>
    </source>
</evidence>
<evidence type="ECO:0000256" key="7">
    <source>
        <dbReference type="ARBA" id="ARBA00022832"/>
    </source>
</evidence>
<keyword evidence="9 14" id="KW-1133">Transmembrane helix</keyword>